<dbReference type="Gene3D" id="3.40.50.1700">
    <property type="entry name" value="Glycoside hydrolase family 3 C-terminal domain"/>
    <property type="match status" value="1"/>
</dbReference>
<dbReference type="InterPro" id="IPR026891">
    <property type="entry name" value="Fn3-like"/>
</dbReference>
<keyword evidence="6" id="KW-1185">Reference proteome</keyword>
<dbReference type="SUPFAM" id="SSF52279">
    <property type="entry name" value="Beta-D-glucan exohydrolase, C-terminal domain"/>
    <property type="match status" value="1"/>
</dbReference>
<dbReference type="GO" id="GO:0009044">
    <property type="term" value="F:xylan 1,4-beta-xylosidase activity"/>
    <property type="evidence" value="ECO:0007669"/>
    <property type="project" value="InterPro"/>
</dbReference>
<dbReference type="AlphaFoldDB" id="A0A2S4JLE2"/>
<dbReference type="InterPro" id="IPR036881">
    <property type="entry name" value="Glyco_hydro_3_C_sf"/>
</dbReference>
<dbReference type="InterPro" id="IPR013783">
    <property type="entry name" value="Ig-like_fold"/>
</dbReference>
<dbReference type="PANTHER" id="PTHR42721">
    <property type="entry name" value="SUGAR HYDROLASE-RELATED"/>
    <property type="match status" value="1"/>
</dbReference>
<organism evidence="5 6">
    <name type="scientific">Alkalispirochaeta sphaeroplastigenens</name>
    <dbReference type="NCBI Taxonomy" id="1187066"/>
    <lineage>
        <taxon>Bacteria</taxon>
        <taxon>Pseudomonadati</taxon>
        <taxon>Spirochaetota</taxon>
        <taxon>Spirochaetia</taxon>
        <taxon>Spirochaetales</taxon>
        <taxon>Spirochaetaceae</taxon>
        <taxon>Alkalispirochaeta</taxon>
    </lineage>
</organism>
<feature type="domain" description="Fibronectin type III-like" evidence="4">
    <location>
        <begin position="682"/>
        <end position="751"/>
    </location>
</feature>
<dbReference type="InterPro" id="IPR001764">
    <property type="entry name" value="Glyco_hydro_3_N"/>
</dbReference>
<dbReference type="Pfam" id="PF01915">
    <property type="entry name" value="Glyco_hydro_3_C"/>
    <property type="match status" value="1"/>
</dbReference>
<dbReference type="Pfam" id="PF14310">
    <property type="entry name" value="Fn3-like"/>
    <property type="match status" value="1"/>
</dbReference>
<accession>A0A2S4JLE2</accession>
<dbReference type="SMART" id="SM01217">
    <property type="entry name" value="Fn3_like"/>
    <property type="match status" value="1"/>
</dbReference>
<evidence type="ECO:0000313" key="5">
    <source>
        <dbReference type="EMBL" id="POR00337.1"/>
    </source>
</evidence>
<dbReference type="Gene3D" id="3.20.20.300">
    <property type="entry name" value="Glycoside hydrolase, family 3, N-terminal domain"/>
    <property type="match status" value="1"/>
</dbReference>
<evidence type="ECO:0000256" key="3">
    <source>
        <dbReference type="ARBA" id="ARBA00022801"/>
    </source>
</evidence>
<dbReference type="Pfam" id="PF00933">
    <property type="entry name" value="Glyco_hydro_3"/>
    <property type="match status" value="1"/>
</dbReference>
<dbReference type="InterPro" id="IPR036962">
    <property type="entry name" value="Glyco_hydro_3_N_sf"/>
</dbReference>
<dbReference type="GO" id="GO:0008422">
    <property type="term" value="F:beta-glucosidase activity"/>
    <property type="evidence" value="ECO:0007669"/>
    <property type="project" value="UniProtKB-ARBA"/>
</dbReference>
<name>A0A2S4JLE2_9SPIO</name>
<protein>
    <recommendedName>
        <fullName evidence="4">Fibronectin type III-like domain-containing protein</fullName>
    </recommendedName>
</protein>
<dbReference type="OrthoDB" id="9805821at2"/>
<keyword evidence="3" id="KW-0378">Hydrolase</keyword>
<evidence type="ECO:0000256" key="1">
    <source>
        <dbReference type="ARBA" id="ARBA00005336"/>
    </source>
</evidence>
<reference evidence="6" key="1">
    <citation type="submission" date="2015-12" db="EMBL/GenBank/DDBJ databases">
        <authorList>
            <person name="Lodha T.D."/>
            <person name="Chintalapati S."/>
            <person name="Chintalapati V.R."/>
            <person name="Sravanthi T."/>
        </authorList>
    </citation>
    <scope>NUCLEOTIDE SEQUENCE [LARGE SCALE GENOMIC DNA]</scope>
    <source>
        <strain evidence="6">JC133</strain>
    </source>
</reference>
<gene>
    <name evidence="5" type="ORF">AU468_09690</name>
</gene>
<comment type="similarity">
    <text evidence="1">Belongs to the glycosyl hydrolase 3 family.</text>
</comment>
<evidence type="ECO:0000313" key="6">
    <source>
        <dbReference type="Proteomes" id="UP000237350"/>
    </source>
</evidence>
<evidence type="ECO:0000259" key="4">
    <source>
        <dbReference type="SMART" id="SM01217"/>
    </source>
</evidence>
<evidence type="ECO:0000256" key="2">
    <source>
        <dbReference type="ARBA" id="ARBA00022729"/>
    </source>
</evidence>
<sequence length="791" mass="85315">MKNHKKRAAELLKQMTVDEKIAQLYSAWLSISEDGTFTVKTIVGAGGEVAGTAESLMKHGVGHLTRPFGTRPIDAKAGARGVNQLQRYLVDKTRLGIPALLHEECLAGVMAKGATQFPGAINYGSTWDPQVVRHAADVIGTELAALGGRMGLAPVLDVSRDVRWGRTDESPGEDPYLVGRIASAYVEGLQGPDRRVLAALKHFMGHSFAEGGRNHAPVRIGGGELNDIFALPFEMVVRTTDVGAVMPAYHDIDGEPCSSSRFLVHDLLRTRWGFSGLVVADYEAVSQLYYDHRVARDMAEAAALAVKAGMDVEFPGFTGFSDGLKVALDRGFLEMDHINTAVMRNLIEKSRLGLFEQPYIDPDAIALNTPDHRTVARKTAAESMVLLKNDGTLPLANTGTIAVVGPLADDPYAGYCGYSFPVHLIGAYPPEQTVPVVARTVCAAISDRASQAEVIHAPGCRLVVERTEQPVFFPGDVRTDRSMNKAVLSDDTTGIASAVEAAAVADVVVAVLGDMAGLFQNGTVGEGSDVTSLALPGVQQQLLDALLDSKTPVVVVLLNGRPYDLGRGFTRAAAILEAWLPGEAVGDVVAETLFGEINPGGKLPVSYVADAGAMPYFYNHKLKSAGVAPQSEFGSVYPFGYGLSYTTFEVDRVALAADRVPLDGEITITCTVQNTGDREGSETVQLYVRDLYASLVRPVKELKAFQRVRLAPGRSVAVRITLPVDMLSMSDREMRRFVEAGDFELMLGTSSEDIVSRRTVTVEAATESEKRYLDGDWRFMAEIELDYDRDS</sequence>
<dbReference type="GO" id="GO:0046556">
    <property type="term" value="F:alpha-L-arabinofuranosidase activity"/>
    <property type="evidence" value="ECO:0007669"/>
    <property type="project" value="TreeGrafter"/>
</dbReference>
<dbReference type="Proteomes" id="UP000237350">
    <property type="component" value="Unassembled WGS sequence"/>
</dbReference>
<dbReference type="FunFam" id="2.60.40.10:FF:000495">
    <property type="entry name" value="Periplasmic beta-glucosidase"/>
    <property type="match status" value="1"/>
</dbReference>
<dbReference type="SUPFAM" id="SSF51445">
    <property type="entry name" value="(Trans)glycosidases"/>
    <property type="match status" value="1"/>
</dbReference>
<proteinExistence type="inferred from homology"/>
<dbReference type="InterPro" id="IPR017853">
    <property type="entry name" value="GH"/>
</dbReference>
<dbReference type="RefSeq" id="WP_103680558.1">
    <property type="nucleotide sequence ID" value="NZ_LPWH01000076.1"/>
</dbReference>
<dbReference type="GO" id="GO:0031222">
    <property type="term" value="P:arabinan catabolic process"/>
    <property type="evidence" value="ECO:0007669"/>
    <property type="project" value="TreeGrafter"/>
</dbReference>
<dbReference type="GO" id="GO:0045493">
    <property type="term" value="P:xylan catabolic process"/>
    <property type="evidence" value="ECO:0007669"/>
    <property type="project" value="InterPro"/>
</dbReference>
<dbReference type="InterPro" id="IPR002772">
    <property type="entry name" value="Glyco_hydro_3_C"/>
</dbReference>
<dbReference type="PANTHER" id="PTHR42721:SF3">
    <property type="entry name" value="BETA-D-XYLOSIDASE 5-RELATED"/>
    <property type="match status" value="1"/>
</dbReference>
<dbReference type="PRINTS" id="PR00133">
    <property type="entry name" value="GLHYDRLASE3"/>
</dbReference>
<dbReference type="Gene3D" id="2.60.40.10">
    <property type="entry name" value="Immunoglobulins"/>
    <property type="match status" value="1"/>
</dbReference>
<dbReference type="EMBL" id="LPWH01000076">
    <property type="protein sequence ID" value="POR00337.1"/>
    <property type="molecule type" value="Genomic_DNA"/>
</dbReference>
<comment type="caution">
    <text evidence="5">The sequence shown here is derived from an EMBL/GenBank/DDBJ whole genome shotgun (WGS) entry which is preliminary data.</text>
</comment>
<keyword evidence="2" id="KW-0732">Signal</keyword>
<dbReference type="InterPro" id="IPR044993">
    <property type="entry name" value="BXL"/>
</dbReference>